<evidence type="ECO:0000313" key="5">
    <source>
        <dbReference type="Proteomes" id="UP001230188"/>
    </source>
</evidence>
<feature type="repeat" description="RCC1" evidence="2">
    <location>
        <begin position="308"/>
        <end position="359"/>
    </location>
</feature>
<feature type="compositionally biased region" description="Basic and acidic residues" evidence="3">
    <location>
        <begin position="903"/>
        <end position="919"/>
    </location>
</feature>
<evidence type="ECO:0000256" key="3">
    <source>
        <dbReference type="SAM" id="MobiDB-lite"/>
    </source>
</evidence>
<evidence type="ECO:0000256" key="2">
    <source>
        <dbReference type="PROSITE-ProRule" id="PRU00235"/>
    </source>
</evidence>
<dbReference type="Proteomes" id="UP001230188">
    <property type="component" value="Unassembled WGS sequence"/>
</dbReference>
<sequence>MDADEIWPADLAPPKPMRRRRRLFRRALEKRQAYVEGDGIKDYVLLSWGNGGSGRLGTGATSTEFSPREVARSSHLTVLDVAAAPRHTVVVTRDGIAYAFGEGANGQLGSKPRRRDVSREEEEESLLQAKDGAEVAKRLELGKVLVAPPRRKKREPTGLSEWLASGGRQILRYPTPTFPLGIRASQVVATLSASLAREVSGEEAIARRGLGDLLERLRALETHLGGFAETVARLRAAIAQERFELRRTFRGRVVAWGDGVALGLGPEHRHRATPAPVPRLGLLKGRVSTLAAGRHHVLALGVDDYNETVLYSWGRGSGGRLGHDDYADRDEPTVVAFFSRRRVRLVAAGGAHSTAVVDDASPEVAGVYTWGRGAHGRLGLGRHLNKRRPHRVELWPSSFANSRVVEVALGGAHSLALAEEPAPPGLVNPWGLRRRVYAWGCGVHGALGTDRLDNCATPQLVKIPKWEVVASIAAGRNHSLAVTVRGDLYSWGKGWCGELGHGDTRLRIAPCRVEGLLLKAQVLRVSGGDAHTVAVALRHRAKSKRDVEKAEIDSLRSECLGDDIGRQQPSAAVTKLGWECVRSWPVPAEHRRRRERRRPRAFCATCGAANVCAWCARACHAGHDLRASLLLSSGDGEEEDNVCPQLCDCGLLPTCRRLPPPSESRDPSTTTTTVLGRLQRWARKCAAERELDHRRTAFRDSRRLAVVTTWHAAVLGAVWDSAREFRERRIERLERERMANADSESFASRRFLKLQVALQAIEAQIKVLRHLCSRSGAPDPHPASAGLDARFRSVRALRQWHRRHERSTRLSPAELRRWAERHGLSSVDDHRTDLGLVPDPDLCLLALRARAASLGDADPEAARRLRRRASVAAPERLYARVRWLRYAQTRRLCSRRRRSLHLEAREDESSVDERRREAEQLPPIHRFRHRRSAAESAEDRRDAEMTRNYRAGVAASLDQTRAARVAAALEAAEAAREDGSALARPICRALAQSSQLPGKLFVPAPTRRDPFAYTSRRSRSVAAPERLAEAKRLWDRYGRFMRDQQAAPTKYRPFQVIKKHNSTIEVRERALTFSNTDDGAGTRPSEYVEAARLDLSREDWEEQSRLVEMIAAKAGRREWLLDHRDEERDAASSDDARGLLAADAPSPSRMPSEQSVVDPNSPPPLLYEEEPRDYTPEESAEADFGAAAQPVYADARGNHWTALVDDAGNRYYYCEATGESSWYPWSTGSAARDAWFQSADGTRWWYNATEQQGWIQQSADGTWHAQQPQTTQQWYQNADGSWSDQAPTTTT</sequence>
<feature type="compositionally biased region" description="Polar residues" evidence="3">
    <location>
        <begin position="1278"/>
        <end position="1291"/>
    </location>
</feature>
<protein>
    <submittedName>
        <fullName evidence="4">Uncharacterized protein</fullName>
    </submittedName>
</protein>
<dbReference type="PANTHER" id="PTHR22872">
    <property type="entry name" value="BTK-BINDING PROTEIN-RELATED"/>
    <property type="match status" value="1"/>
</dbReference>
<feature type="region of interest" description="Disordered" evidence="3">
    <location>
        <begin position="102"/>
        <end position="126"/>
    </location>
</feature>
<feature type="compositionally biased region" description="Polar residues" evidence="3">
    <location>
        <begin position="1149"/>
        <end position="1158"/>
    </location>
</feature>
<feature type="compositionally biased region" description="Low complexity" evidence="3">
    <location>
        <begin position="1266"/>
        <end position="1276"/>
    </location>
</feature>
<feature type="compositionally biased region" description="Basic and acidic residues" evidence="3">
    <location>
        <begin position="1128"/>
        <end position="1137"/>
    </location>
</feature>
<dbReference type="PROSITE" id="PS50012">
    <property type="entry name" value="RCC1_3"/>
    <property type="match status" value="6"/>
</dbReference>
<keyword evidence="1" id="KW-0677">Repeat</keyword>
<reference evidence="4" key="1">
    <citation type="submission" date="2023-01" db="EMBL/GenBank/DDBJ databases">
        <title>Metagenome sequencing of chrysophaentin producing Chrysophaeum taylorii.</title>
        <authorList>
            <person name="Davison J."/>
            <person name="Bewley C."/>
        </authorList>
    </citation>
    <scope>NUCLEOTIDE SEQUENCE</scope>
    <source>
        <strain evidence="4">NIES-1699</strain>
    </source>
</reference>
<dbReference type="InterPro" id="IPR000408">
    <property type="entry name" value="Reg_chr_condens"/>
</dbReference>
<gene>
    <name evidence="4" type="ORF">CTAYLR_008585</name>
</gene>
<feature type="repeat" description="RCC1" evidence="2">
    <location>
        <begin position="251"/>
        <end position="303"/>
    </location>
</feature>
<dbReference type="Pfam" id="PF00415">
    <property type="entry name" value="RCC1"/>
    <property type="match status" value="5"/>
</dbReference>
<comment type="caution">
    <text evidence="4">The sequence shown here is derived from an EMBL/GenBank/DDBJ whole genome shotgun (WGS) entry which is preliminary data.</text>
</comment>
<feature type="region of interest" description="Disordered" evidence="3">
    <location>
        <begin position="903"/>
        <end position="943"/>
    </location>
</feature>
<dbReference type="PRINTS" id="PR00633">
    <property type="entry name" value="RCCNDNSATION"/>
</dbReference>
<dbReference type="PROSITE" id="PS00626">
    <property type="entry name" value="RCC1_2"/>
    <property type="match status" value="1"/>
</dbReference>
<feature type="repeat" description="RCC1" evidence="2">
    <location>
        <begin position="365"/>
        <end position="420"/>
    </location>
</feature>
<feature type="compositionally biased region" description="Acidic residues" evidence="3">
    <location>
        <begin position="1167"/>
        <end position="1181"/>
    </location>
</feature>
<dbReference type="InterPro" id="IPR051625">
    <property type="entry name" value="Signaling_Regulatory_Domain"/>
</dbReference>
<dbReference type="SUPFAM" id="SSF50985">
    <property type="entry name" value="RCC1/BLIP-II"/>
    <property type="match status" value="2"/>
</dbReference>
<organism evidence="4 5">
    <name type="scientific">Chrysophaeum taylorii</name>
    <dbReference type="NCBI Taxonomy" id="2483200"/>
    <lineage>
        <taxon>Eukaryota</taxon>
        <taxon>Sar</taxon>
        <taxon>Stramenopiles</taxon>
        <taxon>Ochrophyta</taxon>
        <taxon>Pelagophyceae</taxon>
        <taxon>Pelagomonadales</taxon>
        <taxon>Pelagomonadaceae</taxon>
        <taxon>Chrysophaeum</taxon>
    </lineage>
</organism>
<feature type="repeat" description="RCC1" evidence="2">
    <location>
        <begin position="486"/>
        <end position="538"/>
    </location>
</feature>
<feature type="region of interest" description="Disordered" evidence="3">
    <location>
        <begin position="1128"/>
        <end position="1183"/>
    </location>
</feature>
<keyword evidence="5" id="KW-1185">Reference proteome</keyword>
<evidence type="ECO:0000256" key="1">
    <source>
        <dbReference type="ARBA" id="ARBA00022737"/>
    </source>
</evidence>
<feature type="repeat" description="RCC1" evidence="2">
    <location>
        <begin position="43"/>
        <end position="94"/>
    </location>
</feature>
<dbReference type="Gene3D" id="2.130.10.30">
    <property type="entry name" value="Regulator of chromosome condensation 1/beta-lactamase-inhibitor protein II"/>
    <property type="match status" value="3"/>
</dbReference>
<proteinExistence type="predicted"/>
<accession>A0AAD7UEU9</accession>
<feature type="region of interest" description="Disordered" evidence="3">
    <location>
        <begin position="1258"/>
        <end position="1291"/>
    </location>
</feature>
<feature type="repeat" description="RCC1" evidence="2">
    <location>
        <begin position="434"/>
        <end position="485"/>
    </location>
</feature>
<dbReference type="EMBL" id="JAQMWT010000339">
    <property type="protein sequence ID" value="KAJ8604168.1"/>
    <property type="molecule type" value="Genomic_DNA"/>
</dbReference>
<dbReference type="PANTHER" id="PTHR22872:SF2">
    <property type="entry name" value="INHIBITOR OF BRUTON TYROSINE KINASE"/>
    <property type="match status" value="1"/>
</dbReference>
<evidence type="ECO:0000313" key="4">
    <source>
        <dbReference type="EMBL" id="KAJ8604168.1"/>
    </source>
</evidence>
<dbReference type="InterPro" id="IPR009091">
    <property type="entry name" value="RCC1/BLIP-II"/>
</dbReference>
<name>A0AAD7UEU9_9STRA</name>